<evidence type="ECO:0000256" key="2">
    <source>
        <dbReference type="SAM" id="Phobius"/>
    </source>
</evidence>
<feature type="transmembrane region" description="Helical" evidence="2">
    <location>
        <begin position="64"/>
        <end position="83"/>
    </location>
</feature>
<dbReference type="InterPro" id="IPR038765">
    <property type="entry name" value="Papain-like_cys_pep_sf"/>
</dbReference>
<organism evidence="4 5">
    <name type="scientific">Cellulomonas shaoxiangyii</name>
    <dbReference type="NCBI Taxonomy" id="2566013"/>
    <lineage>
        <taxon>Bacteria</taxon>
        <taxon>Bacillati</taxon>
        <taxon>Actinomycetota</taxon>
        <taxon>Actinomycetes</taxon>
        <taxon>Micrococcales</taxon>
        <taxon>Cellulomonadaceae</taxon>
        <taxon>Cellulomonas</taxon>
    </lineage>
</organism>
<feature type="domain" description="Transglutaminase-like" evidence="3">
    <location>
        <begin position="563"/>
        <end position="636"/>
    </location>
</feature>
<keyword evidence="2" id="KW-1133">Transmembrane helix</keyword>
<evidence type="ECO:0000259" key="3">
    <source>
        <dbReference type="Pfam" id="PF01841"/>
    </source>
</evidence>
<protein>
    <recommendedName>
        <fullName evidence="3">Transglutaminase-like domain-containing protein</fullName>
    </recommendedName>
</protein>
<evidence type="ECO:0000313" key="5">
    <source>
        <dbReference type="Proteomes" id="UP000296469"/>
    </source>
</evidence>
<accession>A0A4P7SKI0</accession>
<feature type="region of interest" description="Disordered" evidence="1">
    <location>
        <begin position="834"/>
        <end position="853"/>
    </location>
</feature>
<evidence type="ECO:0000313" key="4">
    <source>
        <dbReference type="EMBL" id="QCB94248.1"/>
    </source>
</evidence>
<feature type="region of interest" description="Disordered" evidence="1">
    <location>
        <begin position="1"/>
        <end position="35"/>
    </location>
</feature>
<dbReference type="SUPFAM" id="SSF54001">
    <property type="entry name" value="Cysteine proteinases"/>
    <property type="match status" value="1"/>
</dbReference>
<gene>
    <name evidence="4" type="ORF">E5225_12430</name>
</gene>
<feature type="transmembrane region" description="Helical" evidence="2">
    <location>
        <begin position="40"/>
        <end position="58"/>
    </location>
</feature>
<keyword evidence="2" id="KW-0812">Transmembrane</keyword>
<dbReference type="InterPro" id="IPR002931">
    <property type="entry name" value="Transglutaminase-like"/>
</dbReference>
<dbReference type="AlphaFoldDB" id="A0A4P7SKI0"/>
<keyword evidence="5" id="KW-1185">Reference proteome</keyword>
<keyword evidence="2" id="KW-0472">Membrane</keyword>
<name>A0A4P7SKI0_9CELL</name>
<feature type="transmembrane region" description="Helical" evidence="2">
    <location>
        <begin position="148"/>
        <end position="171"/>
    </location>
</feature>
<dbReference type="EMBL" id="CP039291">
    <property type="protein sequence ID" value="QCB94248.1"/>
    <property type="molecule type" value="Genomic_DNA"/>
</dbReference>
<feature type="transmembrane region" description="Helical" evidence="2">
    <location>
        <begin position="697"/>
        <end position="724"/>
    </location>
</feature>
<feature type="transmembrane region" description="Helical" evidence="2">
    <location>
        <begin position="95"/>
        <end position="113"/>
    </location>
</feature>
<dbReference type="KEGG" id="celz:E5225_12430"/>
<evidence type="ECO:0000256" key="1">
    <source>
        <dbReference type="SAM" id="MobiDB-lite"/>
    </source>
</evidence>
<feature type="transmembrane region" description="Helical" evidence="2">
    <location>
        <begin position="257"/>
        <end position="282"/>
    </location>
</feature>
<dbReference type="Proteomes" id="UP000296469">
    <property type="component" value="Chromosome"/>
</dbReference>
<sequence length="853" mass="88009">MSALLDAPVRERPAAPAPAAARRPGRPPAAGRGSGRADRLLGVLWLVGAVAIAVVLAWPVWGTWRLAVVAAAGTLVGAGVVLLGRARRWSVLRRVLVVAAGFVVVSVPVAVPWRADVRGLPVGVVEALAGVVVGWKQLLTLELPVEEYQAVLVPFLVAVVVTTAVAAPLAVRRDARAVLAVPVLAVLALLGPAFGPVAPEPALDLGPVRVPDARTTLGLVGLVVWSVLWAVLRAALARRQAVRVGSGAQARRRRRGVATTAGRVVAGLVLVGLAAGAAAWAAPGTPGWAQRHVLREDVEPVLAVQRQPSPLTSYRASFRTDAYDTELFRVDVDGTGVDRLRTAVLDAYDGASFRVGTDGASGRFLRLPRSSTAGATAQVEVVVGDAWSGIWVPVPSGVVAAPRFAGLRADALAAAFYLGPDDGSAVTVADGGPAGRGLAPGDSYRVAAAPTARADADVLAAPGQVDTEALAEQHPQLAAWVDAQQVARDADGLVTLVDRLRARSYLSHAVADDAAADAWISALQAQAPYVFQTSYAGHSRARVEEVFTELIEQEEALGAGADDAALVAAVADAEQLAAAAALVARYLGYESRVVMGVRLDDVPGATVPACTEVCTGAHLAAWVEVRSAGGDWVTFDVDPQVAHSPVRVEQGTQAPQNPTTVEPPELPVVDPPVLSRDGSGTDESDGDDEARFGDSPWLAVLRTVGLVAGGLALLVAPLLVLPVAKAVRRRRRRRAAVPEVAVVGAWAELVDRSTDLGRPLAGPTRAAAAAASGRPGAVELARIVDRAVFAAVPPGPDDAAAAWAATDAEVAALAQEHPPWRRVGAALSGASLGRALAPGRHRTGAQAPDAEEE</sequence>
<feature type="transmembrane region" description="Helical" evidence="2">
    <location>
        <begin position="217"/>
        <end position="236"/>
    </location>
</feature>
<feature type="transmembrane region" description="Helical" evidence="2">
    <location>
        <begin position="178"/>
        <end position="197"/>
    </location>
</feature>
<reference evidence="4 5" key="1">
    <citation type="submission" date="2019-04" db="EMBL/GenBank/DDBJ databases">
        <title>Isolation and identification of Cellulomonas shaoxiangyii sp. Nov. isolated from feces of the Tibetan antelopes (Pantholops hodgsonii) in the Qinghai-Tibet plateau of China.</title>
        <authorList>
            <person name="Tian Z."/>
        </authorList>
    </citation>
    <scope>NUCLEOTIDE SEQUENCE [LARGE SCALE GENOMIC DNA]</scope>
    <source>
        <strain evidence="4 5">Z28</strain>
    </source>
</reference>
<dbReference type="RefSeq" id="WP_136225442.1">
    <property type="nucleotide sequence ID" value="NZ_CP039291.1"/>
</dbReference>
<dbReference type="Pfam" id="PF01841">
    <property type="entry name" value="Transglut_core"/>
    <property type="match status" value="1"/>
</dbReference>
<proteinExistence type="predicted"/>
<feature type="region of interest" description="Disordered" evidence="1">
    <location>
        <begin position="646"/>
        <end position="692"/>
    </location>
</feature>